<name>A0A2M9B6F4_9ACTN</name>
<dbReference type="GO" id="GO:0070573">
    <property type="term" value="F:metallodipeptidase activity"/>
    <property type="evidence" value="ECO:0007669"/>
    <property type="project" value="InterPro"/>
</dbReference>
<dbReference type="Gene3D" id="3.20.20.140">
    <property type="entry name" value="Metal-dependent hydrolases"/>
    <property type="match status" value="1"/>
</dbReference>
<dbReference type="Proteomes" id="UP000230842">
    <property type="component" value="Unassembled WGS sequence"/>
</dbReference>
<accession>A0A2M9B6F4</accession>
<organism evidence="2 3">
    <name type="scientific">Mumia flava</name>
    <dbReference type="NCBI Taxonomy" id="1348852"/>
    <lineage>
        <taxon>Bacteria</taxon>
        <taxon>Bacillati</taxon>
        <taxon>Actinomycetota</taxon>
        <taxon>Actinomycetes</taxon>
        <taxon>Propionibacteriales</taxon>
        <taxon>Nocardioidaceae</taxon>
        <taxon>Mumia</taxon>
    </lineage>
</organism>
<keyword evidence="1" id="KW-0472">Membrane</keyword>
<dbReference type="EMBL" id="PGEZ01000002">
    <property type="protein sequence ID" value="PJJ53530.1"/>
    <property type="molecule type" value="Genomic_DNA"/>
</dbReference>
<dbReference type="PANTHER" id="PTHR10443">
    <property type="entry name" value="MICROSOMAL DIPEPTIDASE"/>
    <property type="match status" value="1"/>
</dbReference>
<dbReference type="PANTHER" id="PTHR10443:SF12">
    <property type="entry name" value="DIPEPTIDASE"/>
    <property type="match status" value="1"/>
</dbReference>
<gene>
    <name evidence="2" type="ORF">CLV56_3020</name>
</gene>
<keyword evidence="1" id="KW-0812">Transmembrane</keyword>
<dbReference type="PROSITE" id="PS51365">
    <property type="entry name" value="RENAL_DIPEPTIDASE_2"/>
    <property type="match status" value="1"/>
</dbReference>
<dbReference type="AlphaFoldDB" id="A0A2M9B6F4"/>
<dbReference type="InterPro" id="IPR032466">
    <property type="entry name" value="Metal_Hydrolase"/>
</dbReference>
<dbReference type="Pfam" id="PF01244">
    <property type="entry name" value="Peptidase_M19"/>
    <property type="match status" value="1"/>
</dbReference>
<dbReference type="GO" id="GO:0006508">
    <property type="term" value="P:proteolysis"/>
    <property type="evidence" value="ECO:0007669"/>
    <property type="project" value="InterPro"/>
</dbReference>
<keyword evidence="3" id="KW-1185">Reference proteome</keyword>
<sequence>MSSTPAPPRSRRSRRILRRAALVILGLLVVATIAFFALAPGIVERSMNEVTPGPVPEVSDETQALHDSLSVVDMHSDTLLWDRDLLDRSDRGHVDLPRLNDGNVALQVFSSVTKSPKDQNYDSNSADTDNITLLTVVQLQPPRTWTSLLERALYHADKLDDAAERSEGRLRVVRSATDLTELLDARASGDDVTGGMLALEGLQPLEGDLGNLETLYEAGYRMAGFTHFFDNEVGGSMHGEDKGGLTDLGRDVLAEMERLGMIVDVAHSSHTAVAEILASATAPVVSSHGGVQATCDVNRNLGDAEIRGIAATGGVVGIGYWDGAICDTSAEAVVDAITHVRDLVGIEHVGLGSDFDGSVTTRWDASQIAVVTQELADRGYTEAEIAAVMGGNVLRVMDEVLGPR</sequence>
<evidence type="ECO:0000313" key="3">
    <source>
        <dbReference type="Proteomes" id="UP000230842"/>
    </source>
</evidence>
<protein>
    <submittedName>
        <fullName evidence="2">Microsomal dipeptidase-like Zn-dependent dipeptidase</fullName>
    </submittedName>
</protein>
<reference evidence="2 3" key="1">
    <citation type="submission" date="2017-11" db="EMBL/GenBank/DDBJ databases">
        <title>Genomic Encyclopedia of Archaeal and Bacterial Type Strains, Phase II (KMG-II): From Individual Species to Whole Genera.</title>
        <authorList>
            <person name="Goeker M."/>
        </authorList>
    </citation>
    <scope>NUCLEOTIDE SEQUENCE [LARGE SCALE GENOMIC DNA]</scope>
    <source>
        <strain evidence="2 3">DSM 27763</strain>
    </source>
</reference>
<comment type="caution">
    <text evidence="2">The sequence shown here is derived from an EMBL/GenBank/DDBJ whole genome shotgun (WGS) entry which is preliminary data.</text>
</comment>
<keyword evidence="1" id="KW-1133">Transmembrane helix</keyword>
<dbReference type="InterPro" id="IPR008257">
    <property type="entry name" value="Pept_M19"/>
</dbReference>
<proteinExistence type="predicted"/>
<evidence type="ECO:0000256" key="1">
    <source>
        <dbReference type="SAM" id="Phobius"/>
    </source>
</evidence>
<feature type="transmembrane region" description="Helical" evidence="1">
    <location>
        <begin position="20"/>
        <end position="43"/>
    </location>
</feature>
<dbReference type="RefSeq" id="WP_245857957.1">
    <property type="nucleotide sequence ID" value="NZ_PGEZ01000002.1"/>
</dbReference>
<dbReference type="SUPFAM" id="SSF51556">
    <property type="entry name" value="Metallo-dependent hydrolases"/>
    <property type="match status" value="1"/>
</dbReference>
<dbReference type="CDD" id="cd01301">
    <property type="entry name" value="rDP_like"/>
    <property type="match status" value="1"/>
</dbReference>
<evidence type="ECO:0000313" key="2">
    <source>
        <dbReference type="EMBL" id="PJJ53530.1"/>
    </source>
</evidence>